<evidence type="ECO:0000256" key="5">
    <source>
        <dbReference type="ARBA" id="ARBA00031248"/>
    </source>
</evidence>
<dbReference type="SUPFAM" id="SSF56300">
    <property type="entry name" value="Metallo-dependent phosphatases"/>
    <property type="match status" value="1"/>
</dbReference>
<evidence type="ECO:0000256" key="1">
    <source>
        <dbReference type="ARBA" id="ARBA00003413"/>
    </source>
</evidence>
<sequence length="267" mass="30824">MNTFVIGDIHGSFKQFIDLLKKINYKQHEDKIILVGDLVNRGPESLAVLNYCMADPNITSVLGNHDLYLLHLMNIGKAEGSLKKVVEAENSEEIFKWLIKRPLMLEIFDQETDNTFFITHAGIPEIWSPKKAMKLALEVSSLLQDNPDDMLKKMWGNHPDKWSDELIGYDRYRVIINYLTRMRFVGDDCVLDLKNTSKDATIGFKPWFHYESNAHTKKNQYFVFGHWASLSGKTNDPYFIGLDTGCAWKEKLTALRLNDLKKISVNY</sequence>
<dbReference type="InterPro" id="IPR029052">
    <property type="entry name" value="Metallo-depent_PP-like"/>
</dbReference>
<evidence type="ECO:0000256" key="4">
    <source>
        <dbReference type="ARBA" id="ARBA00022801"/>
    </source>
</evidence>
<proteinExistence type="inferred from homology"/>
<dbReference type="EMBL" id="QOPC01000003">
    <property type="protein sequence ID" value="RCL39455.1"/>
    <property type="molecule type" value="Genomic_DNA"/>
</dbReference>
<comment type="similarity">
    <text evidence="2">Belongs to the Ap4A hydrolase family.</text>
</comment>
<organism evidence="10 11">
    <name type="scientific">SAR86 cluster bacterium</name>
    <dbReference type="NCBI Taxonomy" id="2030880"/>
    <lineage>
        <taxon>Bacteria</taxon>
        <taxon>Pseudomonadati</taxon>
        <taxon>Pseudomonadota</taxon>
        <taxon>Gammaproteobacteria</taxon>
        <taxon>SAR86 cluster</taxon>
    </lineage>
</organism>
<dbReference type="NCBIfam" id="NF001204">
    <property type="entry name" value="PRK00166.1"/>
    <property type="match status" value="1"/>
</dbReference>
<evidence type="ECO:0000256" key="2">
    <source>
        <dbReference type="ARBA" id="ARBA00005419"/>
    </source>
</evidence>
<comment type="catalytic activity">
    <reaction evidence="8">
        <text>P(1),P(4)-bis(5'-adenosyl) tetraphosphate + H2O = 2 ADP + 2 H(+)</text>
        <dbReference type="Rhea" id="RHEA:24252"/>
        <dbReference type="ChEBI" id="CHEBI:15377"/>
        <dbReference type="ChEBI" id="CHEBI:15378"/>
        <dbReference type="ChEBI" id="CHEBI:58141"/>
        <dbReference type="ChEBI" id="CHEBI:456216"/>
        <dbReference type="EC" id="3.6.1.41"/>
    </reaction>
</comment>
<dbReference type="PANTHER" id="PTHR40942:SF4">
    <property type="entry name" value="CYTOCHROME C5"/>
    <property type="match status" value="1"/>
</dbReference>
<protein>
    <recommendedName>
        <fullName evidence="3">bis(5'-nucleosyl)-tetraphosphatase (symmetrical)</fullName>
        <ecNumber evidence="3">3.6.1.41</ecNumber>
    </recommendedName>
    <alternativeName>
        <fullName evidence="6">Ap4A hydrolase</fullName>
    </alternativeName>
    <alternativeName>
        <fullName evidence="5">Diadenosine 5',5'''-P1,P4-tetraphosphate pyrophosphohydrolase</fullName>
    </alternativeName>
    <alternativeName>
        <fullName evidence="7">Diadenosine tetraphosphatase</fullName>
    </alternativeName>
</protein>
<dbReference type="Pfam" id="PF00149">
    <property type="entry name" value="Metallophos"/>
    <property type="match status" value="1"/>
</dbReference>
<reference evidence="10 11" key="1">
    <citation type="journal article" date="2018" name="Microbiome">
        <title>Fine metagenomic profile of the Mediterranean stratified and mixed water columns revealed by assembly and recruitment.</title>
        <authorList>
            <person name="Haro-Moreno J.M."/>
            <person name="Lopez-Perez M."/>
            <person name="De La Torre J.R."/>
            <person name="Picazo A."/>
            <person name="Camacho A."/>
            <person name="Rodriguez-Valera F."/>
        </authorList>
    </citation>
    <scope>NUCLEOTIDE SEQUENCE [LARGE SCALE GENOMIC DNA]</scope>
    <source>
        <strain evidence="10">MED-G84</strain>
    </source>
</reference>
<evidence type="ECO:0000313" key="10">
    <source>
        <dbReference type="EMBL" id="RCL39455.1"/>
    </source>
</evidence>
<comment type="function">
    <text evidence="1">Hydrolyzes diadenosine 5',5'''-P1,P4-tetraphosphate to yield ADP.</text>
</comment>
<name>A0A368BQU4_9GAMM</name>
<evidence type="ECO:0000256" key="6">
    <source>
        <dbReference type="ARBA" id="ARBA00032248"/>
    </source>
</evidence>
<evidence type="ECO:0000313" key="11">
    <source>
        <dbReference type="Proteomes" id="UP000253032"/>
    </source>
</evidence>
<evidence type="ECO:0000256" key="3">
    <source>
        <dbReference type="ARBA" id="ARBA00012506"/>
    </source>
</evidence>
<dbReference type="GO" id="GO:0008803">
    <property type="term" value="F:bis(5'-nucleosyl)-tetraphosphatase (symmetrical) activity"/>
    <property type="evidence" value="ECO:0007669"/>
    <property type="project" value="UniProtKB-EC"/>
</dbReference>
<evidence type="ECO:0000259" key="9">
    <source>
        <dbReference type="Pfam" id="PF00149"/>
    </source>
</evidence>
<evidence type="ECO:0000256" key="7">
    <source>
        <dbReference type="ARBA" id="ARBA00033210"/>
    </source>
</evidence>
<comment type="caution">
    <text evidence="10">The sequence shown here is derived from an EMBL/GenBank/DDBJ whole genome shotgun (WGS) entry which is preliminary data.</text>
</comment>
<feature type="domain" description="Calcineurin-like phosphoesterase" evidence="9">
    <location>
        <begin position="1"/>
        <end position="153"/>
    </location>
</feature>
<dbReference type="AlphaFoldDB" id="A0A368BQU4"/>
<accession>A0A368BQU4</accession>
<dbReference type="Proteomes" id="UP000253032">
    <property type="component" value="Unassembled WGS sequence"/>
</dbReference>
<dbReference type="Gene3D" id="3.60.21.10">
    <property type="match status" value="1"/>
</dbReference>
<gene>
    <name evidence="10" type="ORF">DBW98_01000</name>
</gene>
<dbReference type="EC" id="3.6.1.41" evidence="3"/>
<evidence type="ECO:0000256" key="8">
    <source>
        <dbReference type="ARBA" id="ARBA00049417"/>
    </source>
</evidence>
<keyword evidence="4" id="KW-0378">Hydrolase</keyword>
<dbReference type="InterPro" id="IPR004617">
    <property type="entry name" value="ApaH"/>
</dbReference>
<dbReference type="InterPro" id="IPR004843">
    <property type="entry name" value="Calcineurin-like_PHP"/>
</dbReference>
<dbReference type="PANTHER" id="PTHR40942">
    <property type="match status" value="1"/>
</dbReference>
<dbReference type="PIRSF" id="PIRSF000903">
    <property type="entry name" value="B5n-ttraPtase_sm"/>
    <property type="match status" value="1"/>
</dbReference>